<accession>A0ACD1IQE4</accession>
<organism evidence="1 2">
    <name type="scientific">Aspergillus costaricaensis CBS 115574</name>
    <dbReference type="NCBI Taxonomy" id="1448317"/>
    <lineage>
        <taxon>Eukaryota</taxon>
        <taxon>Fungi</taxon>
        <taxon>Dikarya</taxon>
        <taxon>Ascomycota</taxon>
        <taxon>Pezizomycotina</taxon>
        <taxon>Eurotiomycetes</taxon>
        <taxon>Eurotiomycetidae</taxon>
        <taxon>Eurotiales</taxon>
        <taxon>Aspergillaceae</taxon>
        <taxon>Aspergillus</taxon>
        <taxon>Aspergillus subgen. Circumdati</taxon>
    </lineage>
</organism>
<evidence type="ECO:0000313" key="1">
    <source>
        <dbReference type="EMBL" id="RAK92704.1"/>
    </source>
</evidence>
<reference evidence="1" key="1">
    <citation type="submission" date="2018-02" db="EMBL/GenBank/DDBJ databases">
        <title>The genomes of Aspergillus section Nigri reveals drivers in fungal speciation.</title>
        <authorList>
            <consortium name="DOE Joint Genome Institute"/>
            <person name="Vesth T.C."/>
            <person name="Nybo J."/>
            <person name="Theobald S."/>
            <person name="Brandl J."/>
            <person name="Frisvad J.C."/>
            <person name="Nielsen K.F."/>
            <person name="Lyhne E.K."/>
            <person name="Kogle M.E."/>
            <person name="Kuo A."/>
            <person name="Riley R."/>
            <person name="Clum A."/>
            <person name="Nolan M."/>
            <person name="Lipzen A."/>
            <person name="Salamov A."/>
            <person name="Henrissat B."/>
            <person name="Wiebenga A."/>
            <person name="De vries R.P."/>
            <person name="Grigoriev I.V."/>
            <person name="Mortensen U.H."/>
            <person name="Andersen M.R."/>
            <person name="Baker S.E."/>
        </authorList>
    </citation>
    <scope>NUCLEOTIDE SEQUENCE</scope>
    <source>
        <strain evidence="1">CBS 115574</strain>
    </source>
</reference>
<name>A0ACD1IQE4_9EURO</name>
<evidence type="ECO:0000313" key="2">
    <source>
        <dbReference type="Proteomes" id="UP000249748"/>
    </source>
</evidence>
<proteinExistence type="predicted"/>
<gene>
    <name evidence="1" type="ORF">BO79DRAFT_214136</name>
</gene>
<keyword evidence="2" id="KW-1185">Reference proteome</keyword>
<sequence length="459" mass="51071">MDDYRDDLQWRLCWTGWSVHSGGWPAAGSPMTGLVKVNPRIFQLITMKNYINLAIIAVLFASLYGPVTRQLKVLGAFRSASETSSSQSNPVHPIADTIQCEDLHYHHPSGQLFTACEDSIVPRFRWFPPLVNFDGPADTTGSIHVIDPQTLKSTRLTFENFSGPFITHGIDVTEDPERADAVYIFAVNHLANPDYHPGLKDIPKARSQVELFHHVLHSGTVRHVRSIRHPLVATPNDIYAESPYSFYVTNDHRYRDGALRAVENILPAAKWSTVIHVQVDSLAAVPADTERKATVAFEHIWNANGLGHGSSREEVLLTSAVGGYMWRMRPQDDHTLSVVDEFAFDSTIDNPTYYQDPYATATDDASGYVQAGLLRGVDLDKTRADPQGKDGAMVWYTRRKAGTSPAEWETRLLFEDDGSRIRSASAAVLVPLPEQQQKKARLFVTGFVSEGMIAVDVTL</sequence>
<protein>
    <submittedName>
        <fullName evidence="1">Serum paraoxonase/arylesterase family protein</fullName>
    </submittedName>
</protein>
<dbReference type="Proteomes" id="UP000249748">
    <property type="component" value="Unassembled WGS sequence"/>
</dbReference>
<dbReference type="EMBL" id="KZ824538">
    <property type="protein sequence ID" value="RAK92704.1"/>
    <property type="molecule type" value="Genomic_DNA"/>
</dbReference>